<gene>
    <name evidence="1" type="ORF">AB1Y20_015375</name>
</gene>
<comment type="caution">
    <text evidence="1">The sequence shown here is derived from an EMBL/GenBank/DDBJ whole genome shotgun (WGS) entry which is preliminary data.</text>
</comment>
<sequence>MSLALPPGPFRSTPSTAFSYSPGEGEAYPRLRLGTRHAFKPRCHTLTPGIKRPSSRPPCQPCSPSLKIERASLIDQSPNVPDAVRSRLLDATKFRSVQVAYSSTHLHPFGSFSCFCLVLSQCRSVELGMPCSYNVCNYYHSRAEKQEPLDVGKIGEIAKELNGLYSRSQRPTASRRRETMDALDYALVNQAVLNCLGHVAGSKWWKNSLFAIDLRRRLERS</sequence>
<dbReference type="AlphaFoldDB" id="A0AB34JXJ0"/>
<dbReference type="EMBL" id="JBGBPQ010000003">
    <property type="protein sequence ID" value="KAL1526671.1"/>
    <property type="molecule type" value="Genomic_DNA"/>
</dbReference>
<accession>A0AB34JXJ0</accession>
<organism evidence="1 2">
    <name type="scientific">Prymnesium parvum</name>
    <name type="common">Toxic golden alga</name>
    <dbReference type="NCBI Taxonomy" id="97485"/>
    <lineage>
        <taxon>Eukaryota</taxon>
        <taxon>Haptista</taxon>
        <taxon>Haptophyta</taxon>
        <taxon>Prymnesiophyceae</taxon>
        <taxon>Prymnesiales</taxon>
        <taxon>Prymnesiaceae</taxon>
        <taxon>Prymnesium</taxon>
    </lineage>
</organism>
<dbReference type="Proteomes" id="UP001515480">
    <property type="component" value="Unassembled WGS sequence"/>
</dbReference>
<protein>
    <recommendedName>
        <fullName evidence="3">C3H1-type domain-containing protein</fullName>
    </recommendedName>
</protein>
<reference evidence="1 2" key="1">
    <citation type="journal article" date="2024" name="Science">
        <title>Giant polyketide synthase enzymes in the biosynthesis of giant marine polyether toxins.</title>
        <authorList>
            <person name="Fallon T.R."/>
            <person name="Shende V.V."/>
            <person name="Wierzbicki I.H."/>
            <person name="Pendleton A.L."/>
            <person name="Watervoot N.F."/>
            <person name="Auber R.P."/>
            <person name="Gonzalez D.J."/>
            <person name="Wisecaver J.H."/>
            <person name="Moore B.S."/>
        </authorList>
    </citation>
    <scope>NUCLEOTIDE SEQUENCE [LARGE SCALE GENOMIC DNA]</scope>
    <source>
        <strain evidence="1 2">12B1</strain>
    </source>
</reference>
<evidence type="ECO:0000313" key="2">
    <source>
        <dbReference type="Proteomes" id="UP001515480"/>
    </source>
</evidence>
<evidence type="ECO:0008006" key="3">
    <source>
        <dbReference type="Google" id="ProtNLM"/>
    </source>
</evidence>
<evidence type="ECO:0000313" key="1">
    <source>
        <dbReference type="EMBL" id="KAL1526671.1"/>
    </source>
</evidence>
<proteinExistence type="predicted"/>
<name>A0AB34JXJ0_PRYPA</name>
<keyword evidence="2" id="KW-1185">Reference proteome</keyword>